<name>A0AAE1AWY4_9GAST</name>
<dbReference type="PANTHER" id="PTHR11046:SF29">
    <property type="match status" value="1"/>
</dbReference>
<dbReference type="PANTHER" id="PTHR11046">
    <property type="entry name" value="OLIGORIBONUCLEASE, MITOCHONDRIAL"/>
    <property type="match status" value="1"/>
</dbReference>
<organism evidence="2 3">
    <name type="scientific">Elysia crispata</name>
    <name type="common">lettuce slug</name>
    <dbReference type="NCBI Taxonomy" id="231223"/>
    <lineage>
        <taxon>Eukaryota</taxon>
        <taxon>Metazoa</taxon>
        <taxon>Spiralia</taxon>
        <taxon>Lophotrochozoa</taxon>
        <taxon>Mollusca</taxon>
        <taxon>Gastropoda</taxon>
        <taxon>Heterobranchia</taxon>
        <taxon>Euthyneura</taxon>
        <taxon>Panpulmonata</taxon>
        <taxon>Sacoglossa</taxon>
        <taxon>Placobranchoidea</taxon>
        <taxon>Plakobranchidae</taxon>
        <taxon>Elysia</taxon>
    </lineage>
</organism>
<comment type="caution">
    <text evidence="2">The sequence shown here is derived from an EMBL/GenBank/DDBJ whole genome shotgun (WGS) entry which is preliminary data.</text>
</comment>
<sequence>MSLGFTEVASDNADTQLEKTVEHFKELSEVYSEDVEERERMFKEILCKMKCVMSDKAAVMKLFDRKLEEFKTQTIGEDVSTHFLFCNAHFLLGLSSAAEDARKETEKEVKDMGVVFGREAAADIFGPRGDEKSGCRNQWLVFLDSIGVRSKFTSYRANRFNCLFQNAFALCFHRDHVIKFLEDHVSHSNMKTQSVLADVKDDKVMAMVTALSHFNYCLTAPYWQLMNSAKAYGEFPAYAKKMEIFLIQGSSVDSAPMVPYFPDFINNDIFQNTMSVNEKDNLIYTRMFQRMCAKSLIVLQRQLSDFLVGGIFGGEIVEEVKRNSHDCSIN</sequence>
<evidence type="ECO:0000313" key="3">
    <source>
        <dbReference type="Proteomes" id="UP001283361"/>
    </source>
</evidence>
<keyword evidence="1" id="KW-0378">Hydrolase</keyword>
<dbReference type="AlphaFoldDB" id="A0AAE1AWY4"/>
<keyword evidence="1" id="KW-0540">Nuclease</keyword>
<protein>
    <submittedName>
        <fullName evidence="2">Uncharacterized protein</fullName>
    </submittedName>
</protein>
<dbReference type="InterPro" id="IPR022894">
    <property type="entry name" value="Oligoribonuclease"/>
</dbReference>
<accession>A0AAE1AWY4</accession>
<dbReference type="Proteomes" id="UP001283361">
    <property type="component" value="Unassembled WGS sequence"/>
</dbReference>
<proteinExistence type="predicted"/>
<dbReference type="GO" id="GO:0000175">
    <property type="term" value="F:3'-5'-RNA exonuclease activity"/>
    <property type="evidence" value="ECO:0007669"/>
    <property type="project" value="InterPro"/>
</dbReference>
<dbReference type="EMBL" id="JAWDGP010001051">
    <property type="protein sequence ID" value="KAK3795483.1"/>
    <property type="molecule type" value="Genomic_DNA"/>
</dbReference>
<gene>
    <name evidence="2" type="ORF">RRG08_020704</name>
</gene>
<reference evidence="2" key="1">
    <citation type="journal article" date="2023" name="G3 (Bethesda)">
        <title>A reference genome for the long-term kleptoplast-retaining sea slug Elysia crispata morphotype clarki.</title>
        <authorList>
            <person name="Eastman K.E."/>
            <person name="Pendleton A.L."/>
            <person name="Shaikh M.A."/>
            <person name="Suttiyut T."/>
            <person name="Ogas R."/>
            <person name="Tomko P."/>
            <person name="Gavelis G."/>
            <person name="Widhalm J.R."/>
            <person name="Wisecaver J.H."/>
        </authorList>
    </citation>
    <scope>NUCLEOTIDE SEQUENCE</scope>
    <source>
        <strain evidence="2">ECLA1</strain>
    </source>
</reference>
<evidence type="ECO:0000256" key="1">
    <source>
        <dbReference type="ARBA" id="ARBA00022722"/>
    </source>
</evidence>
<keyword evidence="3" id="KW-1185">Reference proteome</keyword>
<evidence type="ECO:0000313" key="2">
    <source>
        <dbReference type="EMBL" id="KAK3795483.1"/>
    </source>
</evidence>